<accession>D8TZW1</accession>
<dbReference type="GeneID" id="9615973"/>
<feature type="compositionally biased region" description="Low complexity" evidence="1">
    <location>
        <begin position="363"/>
        <end position="374"/>
    </location>
</feature>
<proteinExistence type="predicted"/>
<feature type="compositionally biased region" description="Basic residues" evidence="1">
    <location>
        <begin position="379"/>
        <end position="388"/>
    </location>
</feature>
<evidence type="ECO:0000256" key="1">
    <source>
        <dbReference type="SAM" id="MobiDB-lite"/>
    </source>
</evidence>
<protein>
    <submittedName>
        <fullName evidence="2">Uncharacterized protein</fullName>
    </submittedName>
</protein>
<dbReference type="RefSeq" id="XP_002951889.1">
    <property type="nucleotide sequence ID" value="XM_002951843.1"/>
</dbReference>
<dbReference type="AlphaFoldDB" id="D8TZW1"/>
<gene>
    <name evidence="2" type="ORF">VOLCADRAFT_92523</name>
</gene>
<dbReference type="Proteomes" id="UP000001058">
    <property type="component" value="Unassembled WGS sequence"/>
</dbReference>
<feature type="compositionally biased region" description="Acidic residues" evidence="1">
    <location>
        <begin position="301"/>
        <end position="319"/>
    </location>
</feature>
<evidence type="ECO:0000313" key="3">
    <source>
        <dbReference type="Proteomes" id="UP000001058"/>
    </source>
</evidence>
<reference evidence="2 3" key="1">
    <citation type="journal article" date="2010" name="Science">
        <title>Genomic analysis of organismal complexity in the multicellular green alga Volvox carteri.</title>
        <authorList>
            <person name="Prochnik S.E."/>
            <person name="Umen J."/>
            <person name="Nedelcu A.M."/>
            <person name="Hallmann A."/>
            <person name="Miller S.M."/>
            <person name="Nishii I."/>
            <person name="Ferris P."/>
            <person name="Kuo A."/>
            <person name="Mitros T."/>
            <person name="Fritz-Laylin L.K."/>
            <person name="Hellsten U."/>
            <person name="Chapman J."/>
            <person name="Simakov O."/>
            <person name="Rensing S.A."/>
            <person name="Terry A."/>
            <person name="Pangilinan J."/>
            <person name="Kapitonov V."/>
            <person name="Jurka J."/>
            <person name="Salamov A."/>
            <person name="Shapiro H."/>
            <person name="Schmutz J."/>
            <person name="Grimwood J."/>
            <person name="Lindquist E."/>
            <person name="Lucas S."/>
            <person name="Grigoriev I.V."/>
            <person name="Schmitt R."/>
            <person name="Kirk D."/>
            <person name="Rokhsar D.S."/>
        </authorList>
    </citation>
    <scope>NUCLEOTIDE SEQUENCE [LARGE SCALE GENOMIC DNA]</scope>
    <source>
        <strain evidence="3">f. Nagariensis / Eve</strain>
    </source>
</reference>
<keyword evidence="3" id="KW-1185">Reference proteome</keyword>
<feature type="compositionally biased region" description="Basic and acidic residues" evidence="1">
    <location>
        <begin position="341"/>
        <end position="355"/>
    </location>
</feature>
<dbReference type="InParanoid" id="D8TZW1"/>
<feature type="region of interest" description="Disordered" evidence="1">
    <location>
        <begin position="299"/>
        <end position="410"/>
    </location>
</feature>
<evidence type="ECO:0000313" key="2">
    <source>
        <dbReference type="EMBL" id="EFJ46994.1"/>
    </source>
</evidence>
<name>D8TZW1_VOLCA</name>
<feature type="compositionally biased region" description="Acidic residues" evidence="1">
    <location>
        <begin position="393"/>
        <end position="406"/>
    </location>
</feature>
<dbReference type="EMBL" id="GL378347">
    <property type="protein sequence ID" value="EFJ46994.1"/>
    <property type="molecule type" value="Genomic_DNA"/>
</dbReference>
<organism evidence="3">
    <name type="scientific">Volvox carteri f. nagariensis</name>
    <dbReference type="NCBI Taxonomy" id="3068"/>
    <lineage>
        <taxon>Eukaryota</taxon>
        <taxon>Viridiplantae</taxon>
        <taxon>Chlorophyta</taxon>
        <taxon>core chlorophytes</taxon>
        <taxon>Chlorophyceae</taxon>
        <taxon>CS clade</taxon>
        <taxon>Chlamydomonadales</taxon>
        <taxon>Volvocaceae</taxon>
        <taxon>Volvox</taxon>
    </lineage>
</organism>
<feature type="region of interest" description="Disordered" evidence="1">
    <location>
        <begin position="43"/>
        <end position="80"/>
    </location>
</feature>
<sequence length="456" mass="49529">MHAVRSGSAYSFSRWQELPSRAKKLESQRFTVLESSHGFRIGSGSSEAEGRYSGGVSTTAGSIKAAARPDGCQGQRPVRRPATILCEPPSVVITASRISNSSSNHNKTSIIITTVISISNSKRTAAATAAGWRLELLAAAVRGLGQDVESRWRWRWRWQGPKQGGRCQEGPPGGGVAAGSVGAEEQLVPLSADLLRPLLRPQPCLAVLLEAQRLWRDQMGLELQPLKGLLVALALPPPSPPSLPPATGVPAAAAAAAVAAAEEVRMELLGAAARLDLHTACLPHLRAISRLRNRLHHLEEQPLEPEADPDLDPDSDPELPQENQRLADVPQQEEGFSNPRADVRTRLNRGLDFRLKPQPPSLQQQEQQQEQQRQNRGLGGHHKRQRRSRGVEEGDLIGEEEGEGEGDGCVAEGRKRCTTVRQPPKRQRRGVSSVKAAVLVSLAVGSIHMIVDRWPR</sequence>
<dbReference type="KEGG" id="vcn:VOLCADRAFT_92523"/>